<dbReference type="HOGENOM" id="CLU_2666863_0_0_0"/>
<evidence type="ECO:0000313" key="2">
    <source>
        <dbReference type="EMBL" id="AFK07332.1"/>
    </source>
</evidence>
<sequence precursor="true">MKTRPPEVPSILEMLLLAGSILRSTVKGSPSSEETKSRSDAAFSGKHSEAGQKARIIAASEGFAFASTTSREKNR</sequence>
<dbReference type="AlphaFoldDB" id="I2F5X9"/>
<proteinExistence type="predicted"/>
<evidence type="ECO:0000313" key="3">
    <source>
        <dbReference type="Proteomes" id="UP000002881"/>
    </source>
</evidence>
<keyword evidence="3" id="KW-1185">Reference proteome</keyword>
<dbReference type="EMBL" id="CP003532">
    <property type="protein sequence ID" value="AFK07332.1"/>
    <property type="molecule type" value="Genomic_DNA"/>
</dbReference>
<gene>
    <name evidence="2" type="ORF">Theba_1670</name>
</gene>
<dbReference type="Proteomes" id="UP000002881">
    <property type="component" value="Chromosome"/>
</dbReference>
<accession>I2F5X9</accession>
<reference evidence="2 3" key="1">
    <citation type="journal article" date="2012" name="Genome Biol. Evol.">
        <title>Genome Sequence of the Mesophilic Thermotogales Bacterium Mesotoga prima MesG1.Ag.4.2 Reveals the Largest Thermotogales Genome To Date.</title>
        <authorList>
            <person name="Zhaxybayeva O."/>
            <person name="Swithers K.S."/>
            <person name="Foght J."/>
            <person name="Green A.G."/>
            <person name="Bruce D."/>
            <person name="Detter C."/>
            <person name="Han S."/>
            <person name="Teshima H."/>
            <person name="Han J."/>
            <person name="Woyke T."/>
            <person name="Pitluck S."/>
            <person name="Nolan M."/>
            <person name="Ivanova N."/>
            <person name="Pati A."/>
            <person name="Land M.L."/>
            <person name="Dlutek M."/>
            <person name="Doolittle W.F."/>
            <person name="Noll K.M."/>
            <person name="Nesbo C.L."/>
        </authorList>
    </citation>
    <scope>NUCLEOTIDE SEQUENCE [LARGE SCALE GENOMIC DNA]</scope>
    <source>
        <strain evidence="3">mesG1.Ag.4.2</strain>
    </source>
</reference>
<feature type="region of interest" description="Disordered" evidence="1">
    <location>
        <begin position="25"/>
        <end position="51"/>
    </location>
</feature>
<evidence type="ECO:0000256" key="1">
    <source>
        <dbReference type="SAM" id="MobiDB-lite"/>
    </source>
</evidence>
<organism evidence="2 3">
    <name type="scientific">Mesotoga prima MesG1.Ag.4.2</name>
    <dbReference type="NCBI Taxonomy" id="660470"/>
    <lineage>
        <taxon>Bacteria</taxon>
        <taxon>Thermotogati</taxon>
        <taxon>Thermotogota</taxon>
        <taxon>Thermotogae</taxon>
        <taxon>Kosmotogales</taxon>
        <taxon>Kosmotogaceae</taxon>
        <taxon>Mesotoga</taxon>
    </lineage>
</organism>
<protein>
    <submittedName>
        <fullName evidence="2">Uncharacterized protein</fullName>
    </submittedName>
</protein>
<dbReference type="KEGG" id="mpg:Theba_1670"/>
<name>I2F5X9_9BACT</name>